<dbReference type="RefSeq" id="WP_260978743.1">
    <property type="nucleotide sequence ID" value="NZ_JAODBU010000007.1"/>
</dbReference>
<dbReference type="PROSITE" id="PS00211">
    <property type="entry name" value="ABC_TRANSPORTER_1"/>
    <property type="match status" value="1"/>
</dbReference>
<keyword evidence="3" id="KW-0547">Nucleotide-binding</keyword>
<keyword evidence="4 6" id="KW-0067">ATP-binding</keyword>
<gene>
    <name evidence="6" type="ORF">N5B56_08540</name>
</gene>
<evidence type="ECO:0000313" key="6">
    <source>
        <dbReference type="EMBL" id="MCT7399128.1"/>
    </source>
</evidence>
<keyword evidence="7" id="KW-1185">Reference proteome</keyword>
<name>A0ABT2M4F4_9FIRM</name>
<protein>
    <submittedName>
        <fullName evidence="6">ABC transporter ATP-binding protein</fullName>
    </submittedName>
</protein>
<dbReference type="InterPro" id="IPR003439">
    <property type="entry name" value="ABC_transporter-like_ATP-bd"/>
</dbReference>
<sequence>MSTALEIKNIEKRFGSRTVLNKVSFETKTGEVFGLLGPNGAGKTTLIKMITGLLNIDDGEILINGKSLEHDFEAAMENIGAIVENPEFYKYMTGKQNILQYARLHKSVTIERVNEVIELVGLSNRINEKVGKYSLGMRQRLGLAITLLHNPKVLILDEPTNGLDPAGIKQLRDILTNMAHKEDVCVLVSSHLMSEMELMCDRVAILSNGNILSVDTMENMLHIVSGQDVTYNFEVSDSNSAITIITDYNPDIVNSITGDTTFELKINRDSSKDIVSTITDLLVKNKISIYAIIPIENQKLEDAFMEITNVKGGNQIA</sequence>
<evidence type="ECO:0000256" key="4">
    <source>
        <dbReference type="ARBA" id="ARBA00022840"/>
    </source>
</evidence>
<dbReference type="Gene3D" id="3.40.50.300">
    <property type="entry name" value="P-loop containing nucleotide triphosphate hydrolases"/>
    <property type="match status" value="1"/>
</dbReference>
<dbReference type="SMART" id="SM00382">
    <property type="entry name" value="AAA"/>
    <property type="match status" value="1"/>
</dbReference>
<dbReference type="InterPro" id="IPR003593">
    <property type="entry name" value="AAA+_ATPase"/>
</dbReference>
<dbReference type="PROSITE" id="PS50893">
    <property type="entry name" value="ABC_TRANSPORTER_2"/>
    <property type="match status" value="1"/>
</dbReference>
<comment type="similarity">
    <text evidence="1">Belongs to the ABC transporter superfamily.</text>
</comment>
<dbReference type="PANTHER" id="PTHR43335:SF4">
    <property type="entry name" value="ABC TRANSPORTER, ATP-BINDING PROTEIN"/>
    <property type="match status" value="1"/>
</dbReference>
<evidence type="ECO:0000256" key="1">
    <source>
        <dbReference type="ARBA" id="ARBA00005417"/>
    </source>
</evidence>
<evidence type="ECO:0000256" key="2">
    <source>
        <dbReference type="ARBA" id="ARBA00022448"/>
    </source>
</evidence>
<feature type="domain" description="ABC transporter" evidence="5">
    <location>
        <begin position="5"/>
        <end position="233"/>
    </location>
</feature>
<dbReference type="InterPro" id="IPR027417">
    <property type="entry name" value="P-loop_NTPase"/>
</dbReference>
<dbReference type="Pfam" id="PF00005">
    <property type="entry name" value="ABC_tran"/>
    <property type="match status" value="1"/>
</dbReference>
<dbReference type="PANTHER" id="PTHR43335">
    <property type="entry name" value="ABC TRANSPORTER, ATP-BINDING PROTEIN"/>
    <property type="match status" value="1"/>
</dbReference>
<dbReference type="SUPFAM" id="SSF52540">
    <property type="entry name" value="P-loop containing nucleoside triphosphate hydrolases"/>
    <property type="match status" value="1"/>
</dbReference>
<reference evidence="6" key="1">
    <citation type="submission" date="2022-09" db="EMBL/GenBank/DDBJ databases">
        <title>Eubacterium sp. LFL-14 isolated from human feces.</title>
        <authorList>
            <person name="Liu F."/>
        </authorList>
    </citation>
    <scope>NUCLEOTIDE SEQUENCE</scope>
    <source>
        <strain evidence="6">LFL-14</strain>
    </source>
</reference>
<dbReference type="InterPro" id="IPR017871">
    <property type="entry name" value="ABC_transporter-like_CS"/>
</dbReference>
<dbReference type="Proteomes" id="UP001431199">
    <property type="component" value="Unassembled WGS sequence"/>
</dbReference>
<evidence type="ECO:0000259" key="5">
    <source>
        <dbReference type="PROSITE" id="PS50893"/>
    </source>
</evidence>
<evidence type="ECO:0000313" key="7">
    <source>
        <dbReference type="Proteomes" id="UP001431199"/>
    </source>
</evidence>
<keyword evidence="2" id="KW-0813">Transport</keyword>
<organism evidence="6 7">
    <name type="scientific">Eubacterium album</name>
    <dbReference type="NCBI Taxonomy" id="2978477"/>
    <lineage>
        <taxon>Bacteria</taxon>
        <taxon>Bacillati</taxon>
        <taxon>Bacillota</taxon>
        <taxon>Clostridia</taxon>
        <taxon>Eubacteriales</taxon>
        <taxon>Eubacteriaceae</taxon>
        <taxon>Eubacterium</taxon>
    </lineage>
</organism>
<evidence type="ECO:0000256" key="3">
    <source>
        <dbReference type="ARBA" id="ARBA00022741"/>
    </source>
</evidence>
<proteinExistence type="inferred from homology"/>
<accession>A0ABT2M4F4</accession>
<comment type="caution">
    <text evidence="6">The sequence shown here is derived from an EMBL/GenBank/DDBJ whole genome shotgun (WGS) entry which is preliminary data.</text>
</comment>
<dbReference type="GO" id="GO:0005524">
    <property type="term" value="F:ATP binding"/>
    <property type="evidence" value="ECO:0007669"/>
    <property type="project" value="UniProtKB-KW"/>
</dbReference>
<dbReference type="EMBL" id="JAODBU010000007">
    <property type="protein sequence ID" value="MCT7399128.1"/>
    <property type="molecule type" value="Genomic_DNA"/>
</dbReference>